<gene>
    <name evidence="2" type="ORF">AK812_SmicGene16844</name>
</gene>
<sequence>MSPQSAFCATAVDALVVAPGQVTGPARRLQEVITNELDYTRTSISFTFLDDVEPPLQCQPSDCQPTATGIYAGVTISQVEIIIDPDTFNAPAAKLRVVYDEVDRAGANLGQCRYGNFPYGAHSATVNQPWSGVGASTITLDGSLQAKIDLATFLPLTFKMGGIYHLCYSDDGSFDPGHTDIVPQRIEVYGIYDTRTECAEDETCLTKRPYKCFLRRQAYNNMEDAYDGTTSCVIDYSYDGAGFRGLPGGGRGSWTGEFATNYDSNGMVTTEILRSCGSSGLGDFPAAFLCNADGQCGDLATRNPYIVPDPVHAYKRMNVPPGRPDLQGPTFKAYAVAACYCPDFQRCDSFSPDYVQQVGLLYFFATKVCPNGFEAVACALDFTGAAPQHRFALKVECPSTACTFAATSRVKVVMQEANNNLPAWDPSSGCGAAVHGINALGVQVLPSDDNPDVATMNGGMRQDYKIWNFKNSSSGLIFDTKTSGFQFRITVGLDKTLAALASQHLGSQRAPVPVLFARPGSRALGRGMTTPDLFTTVGFEKSKIGANDTELGYAIKRTRLIGLLVGSLGCIGILALVGVWSQFEIHLERRSLHRELRKEEHHAASKLAQVGMELWSEYRDDIHESHEAQMLMKLLNVTYQSFEARVKATVDETSKDLGLNKEKAAKLADTLLHLVADQQQMGLKHTKRLVDHLVEAGKRAVPLEKHTEKEVLQEMQQEEKMIEEEGEPEYALPGDNETGDPLKGMLEGFFWVFNDYEREFSGKPRSMLHPGNAAYDALKSLGDKMNDLTEAQIAEELDKIDLGAVGAGLGSGRVLPAKDIVEELLMIGNIPHKELRGLEEAWKSGQQDSVQIFGRLAAMHEQHKIPSGWLQRGIDEDEREEIAEEEQAEKLEGEAAKA</sequence>
<protein>
    <submittedName>
        <fullName evidence="2">Uncharacterized protein</fullName>
    </submittedName>
</protein>
<accession>A0A1Q9DZ88</accession>
<feature type="compositionally biased region" description="Basic and acidic residues" evidence="1">
    <location>
        <begin position="888"/>
        <end position="898"/>
    </location>
</feature>
<evidence type="ECO:0000313" key="3">
    <source>
        <dbReference type="Proteomes" id="UP000186817"/>
    </source>
</evidence>
<name>A0A1Q9DZ88_SYMMI</name>
<organism evidence="2 3">
    <name type="scientific">Symbiodinium microadriaticum</name>
    <name type="common">Dinoflagellate</name>
    <name type="synonym">Zooxanthella microadriatica</name>
    <dbReference type="NCBI Taxonomy" id="2951"/>
    <lineage>
        <taxon>Eukaryota</taxon>
        <taxon>Sar</taxon>
        <taxon>Alveolata</taxon>
        <taxon>Dinophyceae</taxon>
        <taxon>Suessiales</taxon>
        <taxon>Symbiodiniaceae</taxon>
        <taxon>Symbiodinium</taxon>
    </lineage>
</organism>
<proteinExistence type="predicted"/>
<dbReference type="EMBL" id="LSRX01000326">
    <property type="protein sequence ID" value="OLQ00490.1"/>
    <property type="molecule type" value="Genomic_DNA"/>
</dbReference>
<dbReference type="AlphaFoldDB" id="A0A1Q9DZ88"/>
<dbReference type="OrthoDB" id="10474097at2759"/>
<feature type="compositionally biased region" description="Acidic residues" evidence="1">
    <location>
        <begin position="878"/>
        <end position="887"/>
    </location>
</feature>
<reference evidence="2 3" key="1">
    <citation type="submission" date="2016-02" db="EMBL/GenBank/DDBJ databases">
        <title>Genome analysis of coral dinoflagellate symbionts highlights evolutionary adaptations to a symbiotic lifestyle.</title>
        <authorList>
            <person name="Aranda M."/>
            <person name="Li Y."/>
            <person name="Liew Y.J."/>
            <person name="Baumgarten S."/>
            <person name="Simakov O."/>
            <person name="Wilson M."/>
            <person name="Piel J."/>
            <person name="Ashoor H."/>
            <person name="Bougouffa S."/>
            <person name="Bajic V.B."/>
            <person name="Ryu T."/>
            <person name="Ravasi T."/>
            <person name="Bayer T."/>
            <person name="Micklem G."/>
            <person name="Kim H."/>
            <person name="Bhak J."/>
            <person name="Lajeunesse T.C."/>
            <person name="Voolstra C.R."/>
        </authorList>
    </citation>
    <scope>NUCLEOTIDE SEQUENCE [LARGE SCALE GENOMIC DNA]</scope>
    <source>
        <strain evidence="2 3">CCMP2467</strain>
    </source>
</reference>
<evidence type="ECO:0000313" key="2">
    <source>
        <dbReference type="EMBL" id="OLQ00490.1"/>
    </source>
</evidence>
<feature type="region of interest" description="Disordered" evidence="1">
    <location>
        <begin position="878"/>
        <end position="898"/>
    </location>
</feature>
<dbReference type="Proteomes" id="UP000186817">
    <property type="component" value="Unassembled WGS sequence"/>
</dbReference>
<keyword evidence="3" id="KW-1185">Reference proteome</keyword>
<evidence type="ECO:0000256" key="1">
    <source>
        <dbReference type="SAM" id="MobiDB-lite"/>
    </source>
</evidence>
<comment type="caution">
    <text evidence="2">The sequence shown here is derived from an EMBL/GenBank/DDBJ whole genome shotgun (WGS) entry which is preliminary data.</text>
</comment>